<reference evidence="3" key="2">
    <citation type="submission" date="2025-09" db="UniProtKB">
        <authorList>
            <consortium name="Ensembl"/>
        </authorList>
    </citation>
    <scope>IDENTIFICATION</scope>
</reference>
<sequence>GRRRYLTLDDNDGCNFTVLFKELQKECKIQHAWAKTIHTFQGSEAETVVYILGSGWYQHWKHVYTAVTRGQKRVYVLMCKDSLKKVIERRVTKRKTQLKGLVNQVIAQMVPQPNGPRLVGDGDDTSWLVRTINRYVTPFWFAYVNAVTTYPPPPPPPHTDGGPKVESPSPMVPVPQSTPGGCLRCRHYRIAPPTKRHTLAGPDRQRPAVQPWHRSAFKHYFEFSLTVSLTK</sequence>
<dbReference type="Proteomes" id="UP000261540">
    <property type="component" value="Unplaced"/>
</dbReference>
<dbReference type="Pfam" id="PF13538">
    <property type="entry name" value="UvrD_C_2"/>
    <property type="match status" value="1"/>
</dbReference>
<evidence type="ECO:0000313" key="3">
    <source>
        <dbReference type="Ensembl" id="ENSPKIP00000004987.1"/>
    </source>
</evidence>
<organism evidence="3 4">
    <name type="scientific">Paramormyrops kingsleyae</name>
    <dbReference type="NCBI Taxonomy" id="1676925"/>
    <lineage>
        <taxon>Eukaryota</taxon>
        <taxon>Metazoa</taxon>
        <taxon>Chordata</taxon>
        <taxon>Craniata</taxon>
        <taxon>Vertebrata</taxon>
        <taxon>Euteleostomi</taxon>
        <taxon>Actinopterygii</taxon>
        <taxon>Neopterygii</taxon>
        <taxon>Teleostei</taxon>
        <taxon>Osteoglossocephala</taxon>
        <taxon>Osteoglossomorpha</taxon>
        <taxon>Osteoglossiformes</taxon>
        <taxon>Mormyridae</taxon>
        <taxon>Paramormyrops</taxon>
    </lineage>
</organism>
<dbReference type="Ensembl" id="ENSPKIT00000028979.1">
    <property type="protein sequence ID" value="ENSPKIP00000004987.1"/>
    <property type="gene ID" value="ENSPKIG00000021854.1"/>
</dbReference>
<reference evidence="3" key="1">
    <citation type="submission" date="2025-08" db="UniProtKB">
        <authorList>
            <consortium name="Ensembl"/>
        </authorList>
    </citation>
    <scope>IDENTIFICATION</scope>
</reference>
<dbReference type="InterPro" id="IPR027785">
    <property type="entry name" value="UvrD-like_helicase_C"/>
</dbReference>
<dbReference type="CDD" id="cd18809">
    <property type="entry name" value="SF1_C_RecD"/>
    <property type="match status" value="1"/>
</dbReference>
<dbReference type="SUPFAM" id="SSF52540">
    <property type="entry name" value="P-loop containing nucleoside triphosphate hydrolases"/>
    <property type="match status" value="1"/>
</dbReference>
<accession>A0A3B3QE17</accession>
<evidence type="ECO:0000259" key="2">
    <source>
        <dbReference type="Pfam" id="PF13538"/>
    </source>
</evidence>
<protein>
    <recommendedName>
        <fullName evidence="2">UvrD-like helicase C-terminal domain-containing protein</fullName>
    </recommendedName>
</protein>
<keyword evidence="4" id="KW-1185">Reference proteome</keyword>
<dbReference type="GeneTree" id="ENSGT00950000185293"/>
<name>A0A3B3QE17_9TELE</name>
<dbReference type="Gene3D" id="3.40.50.300">
    <property type="entry name" value="P-loop containing nucleotide triphosphate hydrolases"/>
    <property type="match status" value="1"/>
</dbReference>
<proteinExistence type="predicted"/>
<evidence type="ECO:0000313" key="4">
    <source>
        <dbReference type="Proteomes" id="UP000261540"/>
    </source>
</evidence>
<dbReference type="AlphaFoldDB" id="A0A3B3QE17"/>
<evidence type="ECO:0000256" key="1">
    <source>
        <dbReference type="SAM" id="MobiDB-lite"/>
    </source>
</evidence>
<feature type="domain" description="UvrD-like helicase C-terminal" evidence="2">
    <location>
        <begin position="31"/>
        <end position="76"/>
    </location>
</feature>
<feature type="region of interest" description="Disordered" evidence="1">
    <location>
        <begin position="152"/>
        <end position="178"/>
    </location>
</feature>
<dbReference type="Gene3D" id="2.30.30.940">
    <property type="match status" value="1"/>
</dbReference>
<dbReference type="InterPro" id="IPR027417">
    <property type="entry name" value="P-loop_NTPase"/>
</dbReference>
<dbReference type="STRING" id="1676925.ENSPKIP00000004987"/>